<name>C0E5I8_9CORY</name>
<proteinExistence type="predicted"/>
<comment type="caution">
    <text evidence="1">The sequence shown here is derived from an EMBL/GenBank/DDBJ whole genome shotgun (WGS) entry which is preliminary data.</text>
</comment>
<accession>C0E5I8</accession>
<dbReference type="Proteomes" id="UP000006247">
    <property type="component" value="Unassembled WGS sequence"/>
</dbReference>
<dbReference type="EMBL" id="ACEB01000033">
    <property type="protein sequence ID" value="EEG26217.1"/>
    <property type="molecule type" value="Genomic_DNA"/>
</dbReference>
<organism evidence="1 2">
    <name type="scientific">Corynebacterium matruchotii ATCC 33806</name>
    <dbReference type="NCBI Taxonomy" id="566549"/>
    <lineage>
        <taxon>Bacteria</taxon>
        <taxon>Bacillati</taxon>
        <taxon>Actinomycetota</taxon>
        <taxon>Actinomycetes</taxon>
        <taxon>Mycobacteriales</taxon>
        <taxon>Corynebacteriaceae</taxon>
        <taxon>Corynebacterium</taxon>
    </lineage>
</organism>
<gene>
    <name evidence="1" type="ORF">CORMATOL_02265</name>
</gene>
<dbReference type="AlphaFoldDB" id="C0E5I8"/>
<evidence type="ECO:0000313" key="1">
    <source>
        <dbReference type="EMBL" id="EEG26217.1"/>
    </source>
</evidence>
<dbReference type="HOGENOM" id="CLU_1452179_0_0_11"/>
<reference evidence="1 2" key="1">
    <citation type="submission" date="2009-01" db="EMBL/GenBank/DDBJ databases">
        <authorList>
            <person name="Fulton L."/>
            <person name="Clifton S."/>
            <person name="Chinwalla A.T."/>
            <person name="Mitreva M."/>
            <person name="Sodergren E."/>
            <person name="Weinstock G."/>
            <person name="Clifton S."/>
            <person name="Dooling D.J."/>
            <person name="Fulton B."/>
            <person name="Minx P."/>
            <person name="Pepin K.H."/>
            <person name="Johnson M."/>
            <person name="Bhonagiri V."/>
            <person name="Nash W.E."/>
            <person name="Mardis E.R."/>
            <person name="Wilson R.K."/>
        </authorList>
    </citation>
    <scope>NUCLEOTIDE SEQUENCE [LARGE SCALE GENOMIC DNA]</scope>
    <source>
        <strain evidence="1 2">ATCC 33806</strain>
    </source>
</reference>
<dbReference type="RefSeq" id="WP_005522292.1">
    <property type="nucleotide sequence ID" value="NZ_EQ973330.1"/>
</dbReference>
<evidence type="ECO:0000313" key="2">
    <source>
        <dbReference type="Proteomes" id="UP000006247"/>
    </source>
</evidence>
<protein>
    <submittedName>
        <fullName evidence="1">Uncharacterized protein</fullName>
    </submittedName>
</protein>
<sequence>MFVEYEFERDFADKACTLEHVISQAGADMGVYVFLQLSELSEFAEIAQQYKGHVAWVEDVASGPLGFLVDNPVVGLIEFSGSVPDSDPAGAFFSTDFPHSGVVMVSDAADFPATVQPVLVEECRPVEHASEESGDVITKLMQAGAFLVYRLDFAGAAGFLQEEVFIDTNNRGLVSGLL</sequence>